<dbReference type="KEGG" id="btab:109031515"/>
<dbReference type="PANTHER" id="PTHR31624">
    <property type="entry name" value="UPF0472 PROTEIN C16ORF72"/>
    <property type="match status" value="1"/>
</dbReference>
<feature type="region of interest" description="Disordered" evidence="3">
    <location>
        <begin position="234"/>
        <end position="258"/>
    </location>
</feature>
<reference evidence="4" key="1">
    <citation type="submission" date="2021-12" db="EMBL/GenBank/DDBJ databases">
        <authorList>
            <person name="King R."/>
        </authorList>
    </citation>
    <scope>NUCLEOTIDE SEQUENCE</scope>
</reference>
<dbReference type="InterPro" id="IPR040308">
    <property type="entry name" value="HAPR1"/>
</dbReference>
<dbReference type="GO" id="GO:0005634">
    <property type="term" value="C:nucleus"/>
    <property type="evidence" value="ECO:0007669"/>
    <property type="project" value="UniProtKB-SubCell"/>
</dbReference>
<keyword evidence="5" id="KW-1185">Reference proteome</keyword>
<organism evidence="4 5">
    <name type="scientific">Bemisia tabaci</name>
    <name type="common">Sweetpotato whitefly</name>
    <name type="synonym">Aleurodes tabaci</name>
    <dbReference type="NCBI Taxonomy" id="7038"/>
    <lineage>
        <taxon>Eukaryota</taxon>
        <taxon>Metazoa</taxon>
        <taxon>Ecdysozoa</taxon>
        <taxon>Arthropoda</taxon>
        <taxon>Hexapoda</taxon>
        <taxon>Insecta</taxon>
        <taxon>Pterygota</taxon>
        <taxon>Neoptera</taxon>
        <taxon>Paraneoptera</taxon>
        <taxon>Hemiptera</taxon>
        <taxon>Sternorrhyncha</taxon>
        <taxon>Aleyrodoidea</taxon>
        <taxon>Aleyrodidae</taxon>
        <taxon>Aleyrodinae</taxon>
        <taxon>Bemisia</taxon>
    </lineage>
</organism>
<feature type="compositionally biased region" description="Polar residues" evidence="3">
    <location>
        <begin position="235"/>
        <end position="252"/>
    </location>
</feature>
<accession>A0A9P0AEP6</accession>
<evidence type="ECO:0000313" key="4">
    <source>
        <dbReference type="EMBL" id="CAH0388980.1"/>
    </source>
</evidence>
<dbReference type="OrthoDB" id="5823474at2759"/>
<evidence type="ECO:0000313" key="5">
    <source>
        <dbReference type="Proteomes" id="UP001152759"/>
    </source>
</evidence>
<dbReference type="Pfam" id="PF15251">
    <property type="entry name" value="TAPR1-like"/>
    <property type="match status" value="1"/>
</dbReference>
<evidence type="ECO:0000256" key="1">
    <source>
        <dbReference type="ARBA" id="ARBA00004123"/>
    </source>
</evidence>
<sequence length="258" mass="29432">MMNDNVNREDPNIWISHWEQQCIDHLEDEPDYESQLQTERDLASHKAWTNFQSAATAVAQLYRDRLHEAPSLWQPFQAAAGSVTTLYKDTTEAMKRAGELGMQCGYQRRNKELLNWARKKRKTICREDLISYLAGKPLPPRSHHTHFRSSPRPRLVVTSSIDNSGHNSRSNVYLPNNFSISNSSVSTPGDENFVMFKEALSHPSANNVSIFRRSRGAELCAFVSNEIARNCGVKRNSSSPTMDVNMDSPTQTKRPRYM</sequence>
<dbReference type="Proteomes" id="UP001152759">
    <property type="component" value="Chromosome 4"/>
</dbReference>
<dbReference type="PANTHER" id="PTHR31624:SF4">
    <property type="entry name" value="CHROMOSOME 16 OPEN READING FRAME 72"/>
    <property type="match status" value="1"/>
</dbReference>
<dbReference type="InterPro" id="IPR029196">
    <property type="entry name" value="HAPSTR1-like"/>
</dbReference>
<protein>
    <submittedName>
        <fullName evidence="4">Uncharacterized protein</fullName>
    </submittedName>
</protein>
<dbReference type="EMBL" id="OU963865">
    <property type="protein sequence ID" value="CAH0388980.1"/>
    <property type="molecule type" value="Genomic_DNA"/>
</dbReference>
<name>A0A9P0AEP6_BEMTA</name>
<keyword evidence="2" id="KW-0539">Nucleus</keyword>
<gene>
    <name evidence="4" type="ORF">BEMITA_LOCUS7855</name>
</gene>
<evidence type="ECO:0000256" key="3">
    <source>
        <dbReference type="SAM" id="MobiDB-lite"/>
    </source>
</evidence>
<comment type="subcellular location">
    <subcellularLocation>
        <location evidence="1">Nucleus</location>
    </subcellularLocation>
</comment>
<evidence type="ECO:0000256" key="2">
    <source>
        <dbReference type="ARBA" id="ARBA00023242"/>
    </source>
</evidence>
<dbReference type="AlphaFoldDB" id="A0A9P0AEP6"/>
<proteinExistence type="predicted"/>